<evidence type="ECO:0000313" key="3">
    <source>
        <dbReference type="Proteomes" id="UP000033647"/>
    </source>
</evidence>
<dbReference type="EMBL" id="LAFY01005814">
    <property type="protein sequence ID" value="KJX92382.1"/>
    <property type="molecule type" value="Genomic_DNA"/>
</dbReference>
<feature type="compositionally biased region" description="Basic and acidic residues" evidence="1">
    <location>
        <begin position="265"/>
        <end position="279"/>
    </location>
</feature>
<feature type="compositionally biased region" description="Basic and acidic residues" evidence="1">
    <location>
        <begin position="84"/>
        <end position="96"/>
    </location>
</feature>
<reference evidence="2 3" key="1">
    <citation type="submission" date="2015-03" db="EMBL/GenBank/DDBJ databases">
        <title>RNA-seq based gene annotation and comparative genomics of four Zymoseptoria species reveal species-specific pathogenicity related genes and transposable element activity.</title>
        <authorList>
            <person name="Grandaubert J."/>
            <person name="Bhattacharyya A."/>
            <person name="Stukenbrock E.H."/>
        </authorList>
    </citation>
    <scope>NUCLEOTIDE SEQUENCE [LARGE SCALE GENOMIC DNA]</scope>
    <source>
        <strain evidence="2 3">Zb18110</strain>
    </source>
</reference>
<feature type="region of interest" description="Disordered" evidence="1">
    <location>
        <begin position="255"/>
        <end position="285"/>
    </location>
</feature>
<feature type="region of interest" description="Disordered" evidence="1">
    <location>
        <begin position="58"/>
        <end position="120"/>
    </location>
</feature>
<dbReference type="Proteomes" id="UP000033647">
    <property type="component" value="Unassembled WGS sequence"/>
</dbReference>
<feature type="compositionally biased region" description="Acidic residues" evidence="1">
    <location>
        <begin position="62"/>
        <end position="71"/>
    </location>
</feature>
<proteinExistence type="predicted"/>
<gene>
    <name evidence="2" type="ORF">TI39_contig5859g00009</name>
</gene>
<sequence length="285" mass="32687">MTVEEKHERYYNEIDAAEDEVLFPEELHGQQITAIGDHADRITQALSTHGFNMIRSIKGLDSDDDSDDYASDSEKLNVNRSKRKEKDSAPRKDPNRGKVPKSLALRQRNSRFNKARPAGELSEAQIIRKSQNLAEDLKKASAREHKWQSDEDKCPNNFAPDCRCEACNKAEGRLNEWEDDDGWSSDNSLSDPESWESDSDCPMLEEDDLELVENDRQQLKKLNAFVFAERVGREDAEKQFAYFIEREKANVFKPQFHAADLGPGTDDRNSPARSWREPRIPALRC</sequence>
<name>A0A0F4G5Q4_9PEZI</name>
<comment type="caution">
    <text evidence="2">The sequence shown here is derived from an EMBL/GenBank/DDBJ whole genome shotgun (WGS) entry which is preliminary data.</text>
</comment>
<keyword evidence="3" id="KW-1185">Reference proteome</keyword>
<dbReference type="OrthoDB" id="3650471at2759"/>
<evidence type="ECO:0000313" key="2">
    <source>
        <dbReference type="EMBL" id="KJX92382.1"/>
    </source>
</evidence>
<accession>A0A0F4G5Q4</accession>
<dbReference type="AlphaFoldDB" id="A0A0F4G5Q4"/>
<protein>
    <submittedName>
        <fullName evidence="2">Uncharacterized protein</fullName>
    </submittedName>
</protein>
<evidence type="ECO:0000256" key="1">
    <source>
        <dbReference type="SAM" id="MobiDB-lite"/>
    </source>
</evidence>
<organism evidence="2 3">
    <name type="scientific">Zymoseptoria brevis</name>
    <dbReference type="NCBI Taxonomy" id="1047168"/>
    <lineage>
        <taxon>Eukaryota</taxon>
        <taxon>Fungi</taxon>
        <taxon>Dikarya</taxon>
        <taxon>Ascomycota</taxon>
        <taxon>Pezizomycotina</taxon>
        <taxon>Dothideomycetes</taxon>
        <taxon>Dothideomycetidae</taxon>
        <taxon>Mycosphaerellales</taxon>
        <taxon>Mycosphaerellaceae</taxon>
        <taxon>Zymoseptoria</taxon>
    </lineage>
</organism>
<feature type="region of interest" description="Disordered" evidence="1">
    <location>
        <begin position="176"/>
        <end position="201"/>
    </location>
</feature>